<dbReference type="Proteomes" id="UP000019205">
    <property type="component" value="Chromosome"/>
</dbReference>
<keyword evidence="11 12" id="KW-0131">Cell cycle</keyword>
<keyword evidence="5 12" id="KW-1003">Cell membrane</keyword>
<dbReference type="InterPro" id="IPR003838">
    <property type="entry name" value="ABC3_permease_C"/>
</dbReference>
<dbReference type="Pfam" id="PF18075">
    <property type="entry name" value="FtsX_ECD"/>
    <property type="match status" value="1"/>
</dbReference>
<dbReference type="Pfam" id="PF02687">
    <property type="entry name" value="FtsX"/>
    <property type="match status" value="1"/>
</dbReference>
<evidence type="ECO:0000256" key="3">
    <source>
        <dbReference type="ARBA" id="ARBA00011160"/>
    </source>
</evidence>
<dbReference type="STRING" id="314285.KT71_05140"/>
<dbReference type="PANTHER" id="PTHR47755">
    <property type="entry name" value="CELL DIVISION PROTEIN FTSX"/>
    <property type="match status" value="1"/>
</dbReference>
<evidence type="ECO:0000256" key="13">
    <source>
        <dbReference type="SAM" id="Phobius"/>
    </source>
</evidence>
<evidence type="ECO:0000256" key="5">
    <source>
        <dbReference type="ARBA" id="ARBA00022475"/>
    </source>
</evidence>
<evidence type="ECO:0000313" key="16">
    <source>
        <dbReference type="EMBL" id="EAQ97667.1"/>
    </source>
</evidence>
<comment type="subunit">
    <text evidence="3">Forms a membrane-associated complex with FtsE.</text>
</comment>
<evidence type="ECO:0000259" key="14">
    <source>
        <dbReference type="Pfam" id="PF02687"/>
    </source>
</evidence>
<comment type="function">
    <text evidence="12">Part of the ABC transporter FtsEX involved in cellular division.</text>
</comment>
<feature type="domain" description="FtsX extracellular" evidence="15">
    <location>
        <begin position="89"/>
        <end position="180"/>
    </location>
</feature>
<keyword evidence="17" id="KW-1185">Reference proteome</keyword>
<evidence type="ECO:0000256" key="9">
    <source>
        <dbReference type="ARBA" id="ARBA00022989"/>
    </source>
</evidence>
<accession>A4A9C5</accession>
<sequence length="329" mass="35452">MPRKSRNSRKSNAPGNARPRRIRWAERWRGWRRHHSQSAAESLAKVLQQPLSSCMTWLVIGIAIALPSGLWVVLDNVTQLGDQLERPAQLSLFLKADVEADEASRLALDLALRENILSTEFVDRDEALAEFVARSGMGELAQGLSENPLPHLLLVVPLPASPEALGALRGELEGLPAVEEALLDTLWLQRLQSLMTLGRRAVQLLALLLLAAVVLVLGNTIRLAIESRRDEIVIVKLVGGSDAFVRRPLLYTGLWFGLGGGVVAALLVAAGTFALASPVNALSAAYQSTFVLRGLGIVDSLQLVLVGAALGLGGAWLAVARHLKAIEPR</sequence>
<dbReference type="GO" id="GO:0051301">
    <property type="term" value="P:cell division"/>
    <property type="evidence" value="ECO:0007669"/>
    <property type="project" value="UniProtKB-KW"/>
</dbReference>
<dbReference type="PANTHER" id="PTHR47755:SF1">
    <property type="entry name" value="CELL DIVISION PROTEIN FTSX"/>
    <property type="match status" value="1"/>
</dbReference>
<dbReference type="GO" id="GO:0005886">
    <property type="term" value="C:plasma membrane"/>
    <property type="evidence" value="ECO:0007669"/>
    <property type="project" value="UniProtKB-SubCell"/>
</dbReference>
<evidence type="ECO:0000256" key="1">
    <source>
        <dbReference type="ARBA" id="ARBA00004429"/>
    </source>
</evidence>
<dbReference type="OrthoDB" id="9813411at2"/>
<evidence type="ECO:0000256" key="4">
    <source>
        <dbReference type="ARBA" id="ARBA00021907"/>
    </source>
</evidence>
<dbReference type="RefSeq" id="WP_008293446.1">
    <property type="nucleotide sequence ID" value="NZ_CM002299.1"/>
</dbReference>
<dbReference type="Gene3D" id="3.30.70.3040">
    <property type="match status" value="1"/>
</dbReference>
<feature type="transmembrane region" description="Helical" evidence="13">
    <location>
        <begin position="201"/>
        <end position="221"/>
    </location>
</feature>
<feature type="transmembrane region" description="Helical" evidence="13">
    <location>
        <begin position="254"/>
        <end position="276"/>
    </location>
</feature>
<feature type="transmembrane region" description="Helical" evidence="13">
    <location>
        <begin position="54"/>
        <end position="74"/>
    </location>
</feature>
<dbReference type="NCBIfam" id="TIGR00439">
    <property type="entry name" value="FtsX_Gneg"/>
    <property type="match status" value="1"/>
</dbReference>
<keyword evidence="8 13" id="KW-0812">Transmembrane</keyword>
<keyword evidence="6 12" id="KW-0997">Cell inner membrane</keyword>
<name>A4A9C5_9GAMM</name>
<evidence type="ECO:0000256" key="8">
    <source>
        <dbReference type="ARBA" id="ARBA00022692"/>
    </source>
</evidence>
<evidence type="ECO:0000313" key="17">
    <source>
        <dbReference type="Proteomes" id="UP000019205"/>
    </source>
</evidence>
<reference evidence="16 17" key="2">
    <citation type="journal article" date="2009" name="PLoS ONE">
        <title>The photosynthetic apparatus and its regulation in the aerobic gammaproteobacterium Congregibacter litoralis gen. nov., sp. nov.</title>
        <authorList>
            <person name="Spring S."/>
            <person name="Lunsdorf H."/>
            <person name="Fuchs B.M."/>
            <person name="Tindall B.J."/>
        </authorList>
    </citation>
    <scope>NUCLEOTIDE SEQUENCE [LARGE SCALE GENOMIC DNA]</scope>
    <source>
        <strain evidence="16">KT71</strain>
    </source>
</reference>
<comment type="subcellular location">
    <subcellularLocation>
        <location evidence="1">Cell inner membrane</location>
        <topology evidence="1">Multi-pass membrane protein</topology>
    </subcellularLocation>
</comment>
<dbReference type="PIRSF" id="PIRSF003097">
    <property type="entry name" value="FtsX"/>
    <property type="match status" value="1"/>
</dbReference>
<organism evidence="16 17">
    <name type="scientific">Congregibacter litoralis KT71</name>
    <dbReference type="NCBI Taxonomy" id="314285"/>
    <lineage>
        <taxon>Bacteria</taxon>
        <taxon>Pseudomonadati</taxon>
        <taxon>Pseudomonadota</taxon>
        <taxon>Gammaproteobacteria</taxon>
        <taxon>Cellvibrionales</taxon>
        <taxon>Halieaceae</taxon>
        <taxon>Congregibacter</taxon>
    </lineage>
</organism>
<keyword evidence="7 12" id="KW-0132">Cell division</keyword>
<evidence type="ECO:0000256" key="6">
    <source>
        <dbReference type="ARBA" id="ARBA00022519"/>
    </source>
</evidence>
<dbReference type="eggNOG" id="COG2177">
    <property type="taxonomic scope" value="Bacteria"/>
</dbReference>
<comment type="caution">
    <text evidence="16">The sequence shown here is derived from an EMBL/GenBank/DDBJ whole genome shotgun (WGS) entry which is preliminary data.</text>
</comment>
<dbReference type="InterPro" id="IPR047590">
    <property type="entry name" value="FtsX_proteobact-type"/>
</dbReference>
<dbReference type="InterPro" id="IPR040690">
    <property type="entry name" value="FtsX_ECD"/>
</dbReference>
<dbReference type="InterPro" id="IPR004513">
    <property type="entry name" value="FtsX"/>
</dbReference>
<gene>
    <name evidence="16" type="ORF">KT71_05140</name>
</gene>
<dbReference type="HOGENOM" id="CLU_073546_0_0_6"/>
<dbReference type="AlphaFoldDB" id="A4A9C5"/>
<evidence type="ECO:0000256" key="2">
    <source>
        <dbReference type="ARBA" id="ARBA00007379"/>
    </source>
</evidence>
<dbReference type="EMBL" id="AAOA02000002">
    <property type="protein sequence ID" value="EAQ97667.1"/>
    <property type="molecule type" value="Genomic_DNA"/>
</dbReference>
<feature type="domain" description="ABC3 transporter permease C-terminal" evidence="14">
    <location>
        <begin position="205"/>
        <end position="323"/>
    </location>
</feature>
<evidence type="ECO:0000256" key="7">
    <source>
        <dbReference type="ARBA" id="ARBA00022618"/>
    </source>
</evidence>
<evidence type="ECO:0000256" key="10">
    <source>
        <dbReference type="ARBA" id="ARBA00023136"/>
    </source>
</evidence>
<keyword evidence="9 13" id="KW-1133">Transmembrane helix</keyword>
<comment type="similarity">
    <text evidence="2 12">Belongs to the ABC-4 integral membrane protein family. FtsX subfamily.</text>
</comment>
<evidence type="ECO:0000259" key="15">
    <source>
        <dbReference type="Pfam" id="PF18075"/>
    </source>
</evidence>
<proteinExistence type="inferred from homology"/>
<feature type="transmembrane region" description="Helical" evidence="13">
    <location>
        <begin position="296"/>
        <end position="319"/>
    </location>
</feature>
<protein>
    <recommendedName>
        <fullName evidence="4 12">Cell division protein FtsX</fullName>
    </recommendedName>
</protein>
<evidence type="ECO:0000256" key="11">
    <source>
        <dbReference type="ARBA" id="ARBA00023306"/>
    </source>
</evidence>
<dbReference type="GO" id="GO:0032153">
    <property type="term" value="C:cell division site"/>
    <property type="evidence" value="ECO:0007669"/>
    <property type="project" value="TreeGrafter"/>
</dbReference>
<keyword evidence="10 12" id="KW-0472">Membrane</keyword>
<reference evidence="16 17" key="1">
    <citation type="journal article" date="2007" name="Proc. Natl. Acad. Sci. U.S.A.">
        <title>Characterization of a marine gammaproteobacterium capable of aerobic anoxygenic photosynthesis.</title>
        <authorList>
            <person name="Fuchs B.M."/>
            <person name="Spring S."/>
            <person name="Teeling H."/>
            <person name="Quast C."/>
            <person name="Wulf J."/>
            <person name="Schattenhofer M."/>
            <person name="Yan S."/>
            <person name="Ferriera S."/>
            <person name="Johnson J."/>
            <person name="Glockner F.O."/>
            <person name="Amann R."/>
        </authorList>
    </citation>
    <scope>NUCLEOTIDE SEQUENCE [LARGE SCALE GENOMIC DNA]</scope>
    <source>
        <strain evidence="16">KT71</strain>
    </source>
</reference>
<evidence type="ECO:0000256" key="12">
    <source>
        <dbReference type="PIRNR" id="PIRNR003097"/>
    </source>
</evidence>